<dbReference type="InterPro" id="IPR002777">
    <property type="entry name" value="PFD_beta-like"/>
</dbReference>
<evidence type="ECO:0000256" key="1">
    <source>
        <dbReference type="ARBA" id="ARBA00004496"/>
    </source>
</evidence>
<dbReference type="EMBL" id="JADFAQ010000030">
    <property type="protein sequence ID" value="MBE5728202.1"/>
    <property type="molecule type" value="Genomic_DNA"/>
</dbReference>
<comment type="caution">
    <text evidence="11">The sequence shown here is derived from an EMBL/GenBank/DDBJ whole genome shotgun (WGS) entry which is preliminary data.</text>
</comment>
<evidence type="ECO:0000256" key="6">
    <source>
        <dbReference type="ARBA" id="ARBA00023186"/>
    </source>
</evidence>
<evidence type="ECO:0000256" key="3">
    <source>
        <dbReference type="ARBA" id="ARBA00011716"/>
    </source>
</evidence>
<dbReference type="InterPro" id="IPR012713">
    <property type="entry name" value="PfdB"/>
</dbReference>
<proteinExistence type="inferred from homology"/>
<evidence type="ECO:0000256" key="10">
    <source>
        <dbReference type="SAM" id="Coils"/>
    </source>
</evidence>
<comment type="similarity">
    <text evidence="2 9">Belongs to the prefoldin subunit beta family.</text>
</comment>
<dbReference type="GO" id="GO:0005737">
    <property type="term" value="C:cytoplasm"/>
    <property type="evidence" value="ECO:0007669"/>
    <property type="project" value="UniProtKB-SubCell"/>
</dbReference>
<keyword evidence="10" id="KW-0175">Coiled coil</keyword>
<evidence type="ECO:0000256" key="2">
    <source>
        <dbReference type="ARBA" id="ARBA00008045"/>
    </source>
</evidence>
<evidence type="ECO:0000256" key="8">
    <source>
        <dbReference type="ARBA" id="ARBA00033461"/>
    </source>
</evidence>
<organism evidence="11 12">
    <name type="scientific">Candidatus Acidifodinimicrobium mancum</name>
    <dbReference type="NCBI Taxonomy" id="2898728"/>
    <lineage>
        <taxon>Archaea</taxon>
        <taxon>Candidatus Parvarchaeota</taxon>
        <taxon>Candidatus Acidifodinimicrobiaceae</taxon>
        <taxon>Candidatus Acidifodinimicrobium</taxon>
    </lineage>
</organism>
<dbReference type="HAMAP" id="MF_00307">
    <property type="entry name" value="PfdB"/>
    <property type="match status" value="1"/>
</dbReference>
<evidence type="ECO:0000313" key="12">
    <source>
        <dbReference type="Proteomes" id="UP000763484"/>
    </source>
</evidence>
<evidence type="ECO:0000256" key="7">
    <source>
        <dbReference type="ARBA" id="ARBA00025077"/>
    </source>
</evidence>
<evidence type="ECO:0000313" key="11">
    <source>
        <dbReference type="EMBL" id="MBE5728202.1"/>
    </source>
</evidence>
<gene>
    <name evidence="9" type="primary">pfdB</name>
    <name evidence="11" type="ORF">IHE50_02185</name>
</gene>
<accession>A0A8T3UQP2</accession>
<name>A0A8T3UQP2_9ARCH</name>
<reference evidence="11 12" key="1">
    <citation type="submission" date="2020-09" db="EMBL/GenBank/DDBJ databases">
        <title>Genomic characterization of a novel Parvarchaeota family in acid mine drainage sediments.</title>
        <authorList>
            <person name="Luo Z.-H."/>
        </authorList>
    </citation>
    <scope>NUCLEOTIDE SEQUENCE [LARGE SCALE GENOMIC DNA]</scope>
    <source>
        <strain evidence="11">TL1-5_bins.178</strain>
    </source>
</reference>
<comment type="subcellular location">
    <subcellularLocation>
        <location evidence="1 9">Cytoplasm</location>
    </subcellularLocation>
</comment>
<feature type="coiled-coil region" evidence="10">
    <location>
        <begin position="7"/>
        <end position="41"/>
    </location>
</feature>
<dbReference type="Pfam" id="PF01920">
    <property type="entry name" value="Prefoldin_2"/>
    <property type="match status" value="1"/>
</dbReference>
<evidence type="ECO:0000256" key="9">
    <source>
        <dbReference type="HAMAP-Rule" id="MF_00307"/>
    </source>
</evidence>
<dbReference type="InterPro" id="IPR009053">
    <property type="entry name" value="Prefoldin"/>
</dbReference>
<keyword evidence="6 9" id="KW-0143">Chaperone</keyword>
<dbReference type="AlphaFoldDB" id="A0A8T3UQP2"/>
<comment type="subunit">
    <text evidence="3 9">Heterohexamer of two alpha and four beta subunits.</text>
</comment>
<evidence type="ECO:0000256" key="4">
    <source>
        <dbReference type="ARBA" id="ARBA00016304"/>
    </source>
</evidence>
<comment type="function">
    <text evidence="7 9">Molecular chaperone capable of stabilizing a range of proteins. Seems to fulfill an ATP-independent, HSP70-like function in archaeal de novo protein folding.</text>
</comment>
<dbReference type="GO" id="GO:0016272">
    <property type="term" value="C:prefoldin complex"/>
    <property type="evidence" value="ECO:0007669"/>
    <property type="project" value="UniProtKB-UniRule"/>
</dbReference>
<sequence>MNKEEEYETLRQQLQLNTAQKQNLQLQYNELKKTLEEVEKTPDSEELYELVGQILIKKDKKTILEGLKDKVDIIEFRLKSVDKALSSDTQKLQELQKELDKSE</sequence>
<dbReference type="Proteomes" id="UP000763484">
    <property type="component" value="Unassembled WGS sequence"/>
</dbReference>
<keyword evidence="5 9" id="KW-0963">Cytoplasm</keyword>
<evidence type="ECO:0000256" key="5">
    <source>
        <dbReference type="ARBA" id="ARBA00022490"/>
    </source>
</evidence>
<dbReference type="GO" id="GO:0006457">
    <property type="term" value="P:protein folding"/>
    <property type="evidence" value="ECO:0007669"/>
    <property type="project" value="UniProtKB-UniRule"/>
</dbReference>
<protein>
    <recommendedName>
        <fullName evidence="4 9">Prefoldin subunit beta</fullName>
    </recommendedName>
    <alternativeName>
        <fullName evidence="8 9">GimC subunit beta</fullName>
    </alternativeName>
</protein>
<dbReference type="GO" id="GO:0051082">
    <property type="term" value="F:unfolded protein binding"/>
    <property type="evidence" value="ECO:0007669"/>
    <property type="project" value="UniProtKB-UniRule"/>
</dbReference>
<dbReference type="Gene3D" id="1.10.287.370">
    <property type="match status" value="1"/>
</dbReference>
<dbReference type="SUPFAM" id="SSF46579">
    <property type="entry name" value="Prefoldin"/>
    <property type="match status" value="1"/>
</dbReference>